<keyword evidence="8" id="KW-1185">Reference proteome</keyword>
<evidence type="ECO:0000256" key="3">
    <source>
        <dbReference type="ARBA" id="ARBA00022827"/>
    </source>
</evidence>
<evidence type="ECO:0000313" key="7">
    <source>
        <dbReference type="EMBL" id="WWD19960.1"/>
    </source>
</evidence>
<dbReference type="Pfam" id="PF01494">
    <property type="entry name" value="FAD_binding_3"/>
    <property type="match status" value="1"/>
</dbReference>
<dbReference type="RefSeq" id="XP_031860285.2">
    <property type="nucleotide sequence ID" value="XM_032005324.2"/>
</dbReference>
<evidence type="ECO:0000256" key="5">
    <source>
        <dbReference type="ARBA" id="ARBA00023033"/>
    </source>
</evidence>
<dbReference type="EMBL" id="CP144057">
    <property type="protein sequence ID" value="WWD19960.1"/>
    <property type="molecule type" value="Genomic_DNA"/>
</dbReference>
<feature type="domain" description="FAD-binding" evidence="6">
    <location>
        <begin position="33"/>
        <end position="359"/>
    </location>
</feature>
<evidence type="ECO:0000259" key="6">
    <source>
        <dbReference type="Pfam" id="PF01494"/>
    </source>
</evidence>
<dbReference type="SUPFAM" id="SSF54373">
    <property type="entry name" value="FAD-linked reductases, C-terminal domain"/>
    <property type="match status" value="1"/>
</dbReference>
<keyword evidence="5" id="KW-0503">Monooxygenase</keyword>
<dbReference type="GO" id="GO:0004497">
    <property type="term" value="F:monooxygenase activity"/>
    <property type="evidence" value="ECO:0007669"/>
    <property type="project" value="UniProtKB-KW"/>
</dbReference>
<proteinExistence type="inferred from homology"/>
<protein>
    <recommendedName>
        <fullName evidence="6">FAD-binding domain-containing protein</fullName>
    </recommendedName>
</protein>
<keyword evidence="3" id="KW-0274">FAD</keyword>
<organism evidence="7 8">
    <name type="scientific">Kwoniella shandongensis</name>
    <dbReference type="NCBI Taxonomy" id="1734106"/>
    <lineage>
        <taxon>Eukaryota</taxon>
        <taxon>Fungi</taxon>
        <taxon>Dikarya</taxon>
        <taxon>Basidiomycota</taxon>
        <taxon>Agaricomycotina</taxon>
        <taxon>Tremellomycetes</taxon>
        <taxon>Tremellales</taxon>
        <taxon>Cryptococcaceae</taxon>
        <taxon>Kwoniella</taxon>
    </lineage>
</organism>
<dbReference type="PRINTS" id="PR00420">
    <property type="entry name" value="RNGMNOXGNASE"/>
</dbReference>
<evidence type="ECO:0000256" key="2">
    <source>
        <dbReference type="ARBA" id="ARBA00022630"/>
    </source>
</evidence>
<dbReference type="KEGG" id="ksn:43589467"/>
<reference evidence="7" key="1">
    <citation type="submission" date="2017-08" db="EMBL/GenBank/DDBJ databases">
        <authorList>
            <person name="Cuomo C."/>
            <person name="Billmyre B."/>
            <person name="Heitman J."/>
        </authorList>
    </citation>
    <scope>NUCLEOTIDE SEQUENCE</scope>
    <source>
        <strain evidence="7">CBS 12478</strain>
    </source>
</reference>
<evidence type="ECO:0000256" key="1">
    <source>
        <dbReference type="ARBA" id="ARBA00007992"/>
    </source>
</evidence>
<dbReference type="InterPro" id="IPR050493">
    <property type="entry name" value="FAD-dep_Monooxygenase_BioMet"/>
</dbReference>
<gene>
    <name evidence="7" type="ORF">CI109_104433</name>
</gene>
<keyword evidence="2" id="KW-0285">Flavoprotein</keyword>
<dbReference type="InterPro" id="IPR002938">
    <property type="entry name" value="FAD-bd"/>
</dbReference>
<dbReference type="InterPro" id="IPR036188">
    <property type="entry name" value="FAD/NAD-bd_sf"/>
</dbReference>
<comment type="similarity">
    <text evidence="1">Belongs to the paxM FAD-dependent monooxygenase family.</text>
</comment>
<accession>A0AAJ8MXT8</accession>
<name>A0AAJ8MXT8_9TREE</name>
<dbReference type="GeneID" id="43589467"/>
<dbReference type="PANTHER" id="PTHR13789:SF314">
    <property type="entry name" value="FAD-BINDING DOMAIN-CONTAINING PROTEIN"/>
    <property type="match status" value="1"/>
</dbReference>
<sequence length="442" mass="48549">MLDPEYADCRYSNHNQHTMVNTSEFVNGDKRKLRVVIVGAGICGLACGASLREYADVTILESAAALAEIGAAVHLAPNAHRIIKAFGGELIQTGAMPCKSFQEWSAKDNKLVINSSFDPLVDAGCEWALCHRVDLQKELMRVATTPDGPGSPCTVLLNSWVVSCDPDNASVTTKGGQTYHGDVLIGADGLKSVVRGQVVGDSFRSRPSGHSAYRALVPAEKIDNHPDLASLGLLDNRITMVNGAERRIICYPTRNRQLLNFVCALPDSELNEISEEKWSAKGDPQALVKSYASFDPIWQELLRQTGECGLWQLRDQDPLDKWIKGRTIIIGDAAHSMLPHQGQGASQAIEDAEAVGACLRGVAVSNVPTALKRVFDLRYKRATYIQQISRSSGLGSMRKEYLAKLGQAVNEDAPLNPIQYRDFTWNYYGALEWEKSHPEWIV</sequence>
<dbReference type="Gene3D" id="3.50.50.60">
    <property type="entry name" value="FAD/NAD(P)-binding domain"/>
    <property type="match status" value="1"/>
</dbReference>
<reference evidence="7" key="2">
    <citation type="submission" date="2024-01" db="EMBL/GenBank/DDBJ databases">
        <title>Comparative genomics of Cryptococcus and Kwoniella reveals pathogenesis evolution and contrasting modes of karyotype evolution via chromosome fusion or intercentromeric recombination.</title>
        <authorList>
            <person name="Coelho M.A."/>
            <person name="David-Palma M."/>
            <person name="Shea T."/>
            <person name="Bowers K."/>
            <person name="McGinley-Smith S."/>
            <person name="Mohammad A.W."/>
            <person name="Gnirke A."/>
            <person name="Yurkov A.M."/>
            <person name="Nowrousian M."/>
            <person name="Sun S."/>
            <person name="Cuomo C.A."/>
            <person name="Heitman J."/>
        </authorList>
    </citation>
    <scope>NUCLEOTIDE SEQUENCE</scope>
    <source>
        <strain evidence="7">CBS 12478</strain>
    </source>
</reference>
<keyword evidence="4" id="KW-0560">Oxidoreductase</keyword>
<evidence type="ECO:0000256" key="4">
    <source>
        <dbReference type="ARBA" id="ARBA00023002"/>
    </source>
</evidence>
<dbReference type="AlphaFoldDB" id="A0AAJ8MXT8"/>
<dbReference type="SUPFAM" id="SSF51905">
    <property type="entry name" value="FAD/NAD(P)-binding domain"/>
    <property type="match status" value="1"/>
</dbReference>
<dbReference type="GO" id="GO:0071949">
    <property type="term" value="F:FAD binding"/>
    <property type="evidence" value="ECO:0007669"/>
    <property type="project" value="InterPro"/>
</dbReference>
<dbReference type="PANTHER" id="PTHR13789">
    <property type="entry name" value="MONOOXYGENASE"/>
    <property type="match status" value="1"/>
</dbReference>
<evidence type="ECO:0000313" key="8">
    <source>
        <dbReference type="Proteomes" id="UP000322225"/>
    </source>
</evidence>
<dbReference type="Proteomes" id="UP000322225">
    <property type="component" value="Chromosome 7"/>
</dbReference>